<evidence type="ECO:0000313" key="4">
    <source>
        <dbReference type="Proteomes" id="UP001208912"/>
    </source>
</evidence>
<dbReference type="Proteomes" id="UP001208912">
    <property type="component" value="Unassembled WGS sequence"/>
</dbReference>
<evidence type="ECO:0000313" key="3">
    <source>
        <dbReference type="Proteomes" id="UP001208540"/>
    </source>
</evidence>
<gene>
    <name evidence="1" type="ORF">ND861_08930</name>
    <name evidence="2" type="ORF">ND862_08910</name>
</gene>
<keyword evidence="4" id="KW-1185">Reference proteome</keyword>
<organism evidence="2 3">
    <name type="scientific">Leptospira soteropolitanensis</name>
    <dbReference type="NCBI Taxonomy" id="2950025"/>
    <lineage>
        <taxon>Bacteria</taxon>
        <taxon>Pseudomonadati</taxon>
        <taxon>Spirochaetota</taxon>
        <taxon>Spirochaetia</taxon>
        <taxon>Leptospirales</taxon>
        <taxon>Leptospiraceae</taxon>
        <taxon>Leptospira</taxon>
    </lineage>
</organism>
<evidence type="ECO:0000313" key="1">
    <source>
        <dbReference type="EMBL" id="MCW7526464.1"/>
    </source>
</evidence>
<dbReference type="EMBL" id="JAMQPL010000003">
    <property type="protein sequence ID" value="MCW7530327.1"/>
    <property type="molecule type" value="Genomic_DNA"/>
</dbReference>
<protein>
    <submittedName>
        <fullName evidence="2">Uncharacterized protein</fullName>
    </submittedName>
</protein>
<dbReference type="EMBL" id="JAMQPM010000003">
    <property type="protein sequence ID" value="MCW7526464.1"/>
    <property type="molecule type" value="Genomic_DNA"/>
</dbReference>
<dbReference type="Proteomes" id="UP001208540">
    <property type="component" value="Unassembled WGS sequence"/>
</dbReference>
<sequence>MFHSFSMYSPKSSVFVSLFSGLGLLGVVFIAPLKDSNMRESESSNLRKLDDGFSRQVSLGYETNVENGRSSEYKSNLKFLPSSPLSGSKKEIQNTSQWNPFAITGSKLDFDFSPQATLVWDAKLSGEPSLSQSSLAGPVHPSASLIFRQLEANKRSLYDPRQSYEYQGSFNPSQFLKVQTAVYNVKTENPVAAYGAEGGKFSFFFGSDKIQLNLKYNYVNPRPGTVPQGQFGFGSAQDNASLGLIFFLGSSKSYSLYVGNQIFNVFNDPLLHIKDQNGRSPETFSASFRGKHPGKLKTTFFLNFQNQFYKDGMLIGVPGGYMYGNGFNGKSFYEYVTSLGMELAF</sequence>
<reference evidence="2 4" key="1">
    <citation type="submission" date="2022-06" db="EMBL/GenBank/DDBJ databases">
        <title>Leptospira isolates from biofilms formed at urban environments.</title>
        <authorList>
            <person name="Ribeiro P.S."/>
            <person name="Sousa T."/>
            <person name="Carvalho N."/>
            <person name="Aburjaile F."/>
            <person name="Neves F."/>
            <person name="Oliveira D."/>
            <person name="Blanco L."/>
            <person name="Lima J."/>
            <person name="Costa F."/>
            <person name="Brenig B."/>
            <person name="Soares S."/>
            <person name="Ramos R."/>
            <person name="Goes-Neto A."/>
            <person name="Matiuzzi M."/>
            <person name="Azevedo V."/>
            <person name="Ristow P."/>
        </authorList>
    </citation>
    <scope>NUCLEOTIDE SEQUENCE</scope>
    <source>
        <strain evidence="1 4">VSF19</strain>
        <strain evidence="2">VSF20</strain>
    </source>
</reference>
<name>A0AAW5VN51_9LEPT</name>
<evidence type="ECO:0000313" key="2">
    <source>
        <dbReference type="EMBL" id="MCW7530327.1"/>
    </source>
</evidence>
<comment type="caution">
    <text evidence="2">The sequence shown here is derived from an EMBL/GenBank/DDBJ whole genome shotgun (WGS) entry which is preliminary data.</text>
</comment>
<accession>A0AAW5VN51</accession>
<proteinExistence type="predicted"/>
<dbReference type="AlphaFoldDB" id="A0AAW5VN51"/>